<dbReference type="EMBL" id="JAOQJE010000005">
    <property type="protein sequence ID" value="MCU6788895.1"/>
    <property type="molecule type" value="Genomic_DNA"/>
</dbReference>
<proteinExistence type="predicted"/>
<dbReference type="RefSeq" id="WP_147574028.1">
    <property type="nucleotide sequence ID" value="NZ_JAOQJE010000005.1"/>
</dbReference>
<dbReference type="Proteomes" id="UP001652397">
    <property type="component" value="Unassembled WGS sequence"/>
</dbReference>
<gene>
    <name evidence="1" type="ORF">OCV66_07290</name>
</gene>
<evidence type="ECO:0000313" key="1">
    <source>
        <dbReference type="EMBL" id="MCU6788895.1"/>
    </source>
</evidence>
<keyword evidence="2" id="KW-1185">Reference proteome</keyword>
<comment type="caution">
    <text evidence="1">The sequence shown here is derived from an EMBL/GenBank/DDBJ whole genome shotgun (WGS) entry which is preliminary data.</text>
</comment>
<accession>A0ABT2U2P2</accession>
<organism evidence="1 2">
    <name type="scientific">Agathobaculum ammoniilyticum</name>
    <dbReference type="NCBI Taxonomy" id="2981778"/>
    <lineage>
        <taxon>Bacteria</taxon>
        <taxon>Bacillati</taxon>
        <taxon>Bacillota</taxon>
        <taxon>Clostridia</taxon>
        <taxon>Eubacteriales</taxon>
        <taxon>Butyricicoccaceae</taxon>
        <taxon>Agathobaculum</taxon>
    </lineage>
</organism>
<reference evidence="1 2" key="1">
    <citation type="journal article" date="2021" name="ISME Commun">
        <title>Automated analysis of genomic sequences facilitates high-throughput and comprehensive description of bacteria.</title>
        <authorList>
            <person name="Hitch T.C.A."/>
        </authorList>
    </citation>
    <scope>NUCLEOTIDE SEQUENCE [LARGE SCALE GENOMIC DNA]</scope>
    <source>
        <strain evidence="1 2">Sanger_34</strain>
    </source>
</reference>
<sequence>MRTAIVKICGKEYIACFSTRVLMALEEREGDSTKGLQRILSENKVSDLFWLLAQMIDAGDRYAKLEGLDNPGKLALDDLIDLIGVDEYEGVFRAVTETVKAGNTPNVEVKPAKNGKATQGA</sequence>
<protein>
    <submittedName>
        <fullName evidence="1">Uncharacterized protein</fullName>
    </submittedName>
</protein>
<name>A0ABT2U2P2_9FIRM</name>
<evidence type="ECO:0000313" key="2">
    <source>
        <dbReference type="Proteomes" id="UP001652397"/>
    </source>
</evidence>